<sequence>MLKAKGIDIGYKNKTVLHDINIEMNPGQLICLLGPNGVGKTTFMKCLGGFLKPQKGEIFIDTHNIHKMTDSQLACKISVVLTGRITASNMTVFDIVSMGRYPYTGLMGILSQNDKNIVMESLKSVGIEHLKDRFITETSDGEYQKVMIAKALAQQPEVMLLDEAVGHLDAKNRFEILLLLRNLAHEKNVTVVMILHEVDLALRLCDMVVLVEKGGVKSYGPPEDVLTEKAVKELYNVDKAGFCRSMGTLELKCDSNKSLKVHVLSGKGKGAPIIRALTRHGYKISVGPLAENDVDYFVSKTADTIVYELNDIPALIENLKESDVIIDVDFSFDGDKLIILNELKNLNIPIYSFRNQKEVQYVYGGHDIKTLNSVEEMLKSLKLQQGIF</sequence>
<organism evidence="5 6">
    <name type="scientific">Aceticella autotrophica</name>
    <dbReference type="NCBI Taxonomy" id="2755338"/>
    <lineage>
        <taxon>Bacteria</taxon>
        <taxon>Bacillati</taxon>
        <taxon>Bacillota</taxon>
        <taxon>Clostridia</taxon>
        <taxon>Thermoanaerobacterales</taxon>
        <taxon>Thermoanaerobacteraceae</taxon>
        <taxon>Aceticella</taxon>
    </lineage>
</organism>
<keyword evidence="6" id="KW-1185">Reference proteome</keyword>
<dbReference type="PANTHER" id="PTHR42734:SF21">
    <property type="entry name" value="IRON ABC TRANSPORTER, ATP-BINDING PROTEIN"/>
    <property type="match status" value="1"/>
</dbReference>
<dbReference type="PROSITE" id="PS50893">
    <property type="entry name" value="ABC_TRANSPORTER_2"/>
    <property type="match status" value="1"/>
</dbReference>
<feature type="domain" description="ABC transporter" evidence="4">
    <location>
        <begin position="2"/>
        <end position="238"/>
    </location>
</feature>
<dbReference type="SMART" id="SM00382">
    <property type="entry name" value="AAA"/>
    <property type="match status" value="1"/>
</dbReference>
<dbReference type="InterPro" id="IPR003593">
    <property type="entry name" value="AAA+_ATPase"/>
</dbReference>
<dbReference type="Proteomes" id="UP000671913">
    <property type="component" value="Chromosome"/>
</dbReference>
<evidence type="ECO:0000313" key="6">
    <source>
        <dbReference type="Proteomes" id="UP000671913"/>
    </source>
</evidence>
<name>A0A975G9Z2_9THEO</name>
<dbReference type="RefSeq" id="WP_284679517.1">
    <property type="nucleotide sequence ID" value="NZ_CP060096.1"/>
</dbReference>
<evidence type="ECO:0000259" key="4">
    <source>
        <dbReference type="PROSITE" id="PS50893"/>
    </source>
</evidence>
<dbReference type="GO" id="GO:0005524">
    <property type="term" value="F:ATP binding"/>
    <property type="evidence" value="ECO:0007669"/>
    <property type="project" value="UniProtKB-KW"/>
</dbReference>
<dbReference type="Pfam" id="PF00005">
    <property type="entry name" value="ABC_tran"/>
    <property type="match status" value="1"/>
</dbReference>
<keyword evidence="3 5" id="KW-0067">ATP-binding</keyword>
<evidence type="ECO:0000256" key="3">
    <source>
        <dbReference type="ARBA" id="ARBA00022840"/>
    </source>
</evidence>
<dbReference type="PANTHER" id="PTHR42734">
    <property type="entry name" value="METAL TRANSPORT SYSTEM ATP-BINDING PROTEIN TM_0124-RELATED"/>
    <property type="match status" value="1"/>
</dbReference>
<dbReference type="Gene3D" id="3.40.50.300">
    <property type="entry name" value="P-loop containing nucleotide triphosphate hydrolases"/>
    <property type="match status" value="1"/>
</dbReference>
<reference evidence="5" key="1">
    <citation type="submission" date="2020-08" db="EMBL/GenBank/DDBJ databases">
        <title>Genomic insights into the carbon and energy metabolism of the first obligate autotrophic acetogenic bacterium Aceticella autotrophica gen. nov., sp. nov.</title>
        <authorList>
            <person name="Toshchakov S.V."/>
            <person name="Elcheninov A.G."/>
            <person name="Kublanov I.V."/>
            <person name="Frolov E.N."/>
            <person name="Lebedinsky A.V."/>
        </authorList>
    </citation>
    <scope>NUCLEOTIDE SEQUENCE</scope>
    <source>
        <strain evidence="5">3443-3Ac</strain>
    </source>
</reference>
<evidence type="ECO:0000313" key="5">
    <source>
        <dbReference type="EMBL" id="QSZ26830.1"/>
    </source>
</evidence>
<keyword evidence="1" id="KW-0813">Transport</keyword>
<dbReference type="KEGG" id="aaut:ACETAC_08060"/>
<dbReference type="InterPro" id="IPR027417">
    <property type="entry name" value="P-loop_NTPase"/>
</dbReference>
<dbReference type="SUPFAM" id="SSF52540">
    <property type="entry name" value="P-loop containing nucleoside triphosphate hydrolases"/>
    <property type="match status" value="1"/>
</dbReference>
<dbReference type="EMBL" id="CP060096">
    <property type="protein sequence ID" value="QSZ26830.1"/>
    <property type="molecule type" value="Genomic_DNA"/>
</dbReference>
<protein>
    <submittedName>
        <fullName evidence="5">ABC transporter ATP-binding protein</fullName>
    </submittedName>
</protein>
<gene>
    <name evidence="5" type="ORF">ACETAC_08060</name>
</gene>
<dbReference type="FunFam" id="3.40.50.300:FF:000134">
    <property type="entry name" value="Iron-enterobactin ABC transporter ATP-binding protein"/>
    <property type="match status" value="1"/>
</dbReference>
<keyword evidence="2" id="KW-0547">Nucleotide-binding</keyword>
<accession>A0A975G9Z2</accession>
<dbReference type="CDD" id="cd03214">
    <property type="entry name" value="ABC_Iron-Siderophores_B12_Hemin"/>
    <property type="match status" value="1"/>
</dbReference>
<dbReference type="AlphaFoldDB" id="A0A975G9Z2"/>
<evidence type="ECO:0000256" key="2">
    <source>
        <dbReference type="ARBA" id="ARBA00022741"/>
    </source>
</evidence>
<dbReference type="InterPro" id="IPR003439">
    <property type="entry name" value="ABC_transporter-like_ATP-bd"/>
</dbReference>
<dbReference type="InterPro" id="IPR050153">
    <property type="entry name" value="Metal_Ion_Import_ABC"/>
</dbReference>
<dbReference type="GO" id="GO:0016887">
    <property type="term" value="F:ATP hydrolysis activity"/>
    <property type="evidence" value="ECO:0007669"/>
    <property type="project" value="InterPro"/>
</dbReference>
<evidence type="ECO:0000256" key="1">
    <source>
        <dbReference type="ARBA" id="ARBA00022448"/>
    </source>
</evidence>
<proteinExistence type="predicted"/>